<gene>
    <name evidence="3" type="ORF">ED733_002146</name>
</gene>
<proteinExistence type="predicted"/>
<dbReference type="PANTHER" id="PTHR13593:SF113">
    <property type="entry name" value="SI:DKEY-266F7.9"/>
    <property type="match status" value="1"/>
</dbReference>
<dbReference type="InterPro" id="IPR021858">
    <property type="entry name" value="Fun_TF"/>
</dbReference>
<dbReference type="Proteomes" id="UP000317257">
    <property type="component" value="Unassembled WGS sequence"/>
</dbReference>
<organism evidence="3 4">
    <name type="scientific">Metarhizium rileyi (strain RCEF 4871)</name>
    <name type="common">Nomuraea rileyi</name>
    <dbReference type="NCBI Taxonomy" id="1649241"/>
    <lineage>
        <taxon>Eukaryota</taxon>
        <taxon>Fungi</taxon>
        <taxon>Dikarya</taxon>
        <taxon>Ascomycota</taxon>
        <taxon>Pezizomycotina</taxon>
        <taxon>Sordariomycetes</taxon>
        <taxon>Hypocreomycetidae</taxon>
        <taxon>Hypocreales</taxon>
        <taxon>Clavicipitaceae</taxon>
        <taxon>Metarhizium</taxon>
    </lineage>
</organism>
<dbReference type="EMBL" id="SBHS01000053">
    <property type="protein sequence ID" value="TWU71082.1"/>
    <property type="molecule type" value="Genomic_DNA"/>
</dbReference>
<sequence>MTLFRLLLFLASACTISAFTYHGYTSDYSFDANLSHRPKWMAHVPDDVNITSLSIPGTHDTMTDNLRSRVLQCQNWNLTVQLEAGLRYFDIRARVKRNRLHIYHGKQKTGWSFKQVLVQIKPIPTLGQLRSKIFLLQEFKCENKRTYGLVWDGPQMVLEDEFAIHGEGQLPKKWTAIKQALERANQDPLDNQHLHVSHTSAAIGVLPIQAAAAVSGETQIGMNFMTGDWLDAHIDDEGSRRTGIVVSDFPGKRMIDSVLAWNTHVGARLQTIETFFRDAGVVEAMQSLPAGVTFRGLAWPVATAGAVAATDQQDFFERMMKDVLDTSVLDFANCGTMLEVLQ</sequence>
<dbReference type="AlphaFoldDB" id="A0A5C6G057"/>
<dbReference type="SUPFAM" id="SSF51695">
    <property type="entry name" value="PLC-like phosphodiesterases"/>
    <property type="match status" value="1"/>
</dbReference>
<evidence type="ECO:0000256" key="1">
    <source>
        <dbReference type="ARBA" id="ARBA00023242"/>
    </source>
</evidence>
<feature type="chain" id="PRO_5023016807" description="Phosphatidylinositol-specific phospholipase C X domain-containing protein" evidence="2">
    <location>
        <begin position="19"/>
        <end position="342"/>
    </location>
</feature>
<keyword evidence="2" id="KW-0732">Signal</keyword>
<dbReference type="PROSITE" id="PS50007">
    <property type="entry name" value="PIPLC_X_DOMAIN"/>
    <property type="match status" value="1"/>
</dbReference>
<accession>A0A5C6G057</accession>
<dbReference type="InterPro" id="IPR051057">
    <property type="entry name" value="PI-PLC_domain"/>
</dbReference>
<dbReference type="GO" id="GO:0008081">
    <property type="term" value="F:phosphoric diester hydrolase activity"/>
    <property type="evidence" value="ECO:0007669"/>
    <property type="project" value="InterPro"/>
</dbReference>
<dbReference type="InterPro" id="IPR017946">
    <property type="entry name" value="PLC-like_Pdiesterase_TIM-brl"/>
</dbReference>
<reference evidence="4" key="1">
    <citation type="submission" date="2018-12" db="EMBL/GenBank/DDBJ databases">
        <title>The complete genome of Metarhizium rileyi, a key fungal pathogen of Lepidoptera.</title>
        <authorList>
            <person name="Binneck E."/>
            <person name="Lastra C.C.L."/>
            <person name="Sosa-Gomez D.R."/>
        </authorList>
    </citation>
    <scope>NUCLEOTIDE SEQUENCE [LARGE SCALE GENOMIC DNA]</scope>
    <source>
        <strain evidence="4">Cep018-CH2</strain>
    </source>
</reference>
<dbReference type="GO" id="GO:0006629">
    <property type="term" value="P:lipid metabolic process"/>
    <property type="evidence" value="ECO:0007669"/>
    <property type="project" value="InterPro"/>
</dbReference>
<dbReference type="Pfam" id="PF11951">
    <property type="entry name" value="Fungal_trans_2"/>
    <property type="match status" value="1"/>
</dbReference>
<keyword evidence="1" id="KW-0539">Nucleus</keyword>
<feature type="signal peptide" evidence="2">
    <location>
        <begin position="1"/>
        <end position="18"/>
    </location>
</feature>
<evidence type="ECO:0000313" key="3">
    <source>
        <dbReference type="EMBL" id="TWU71082.1"/>
    </source>
</evidence>
<evidence type="ECO:0000256" key="2">
    <source>
        <dbReference type="SAM" id="SignalP"/>
    </source>
</evidence>
<dbReference type="PANTHER" id="PTHR13593">
    <property type="match status" value="1"/>
</dbReference>
<comment type="caution">
    <text evidence="3">The sequence shown here is derived from an EMBL/GenBank/DDBJ whole genome shotgun (WGS) entry which is preliminary data.</text>
</comment>
<name>A0A5C6G057_METRR</name>
<evidence type="ECO:0008006" key="5">
    <source>
        <dbReference type="Google" id="ProtNLM"/>
    </source>
</evidence>
<evidence type="ECO:0000313" key="4">
    <source>
        <dbReference type="Proteomes" id="UP000317257"/>
    </source>
</evidence>
<dbReference type="Gene3D" id="3.20.20.190">
    <property type="entry name" value="Phosphatidylinositol (PI) phosphodiesterase"/>
    <property type="match status" value="2"/>
</dbReference>
<protein>
    <recommendedName>
        <fullName evidence="5">Phosphatidylinositol-specific phospholipase C X domain-containing protein</fullName>
    </recommendedName>
</protein>